<evidence type="ECO:0000256" key="4">
    <source>
        <dbReference type="ARBA" id="ARBA00022692"/>
    </source>
</evidence>
<dbReference type="PRINTS" id="PR01837">
    <property type="entry name" value="MGTCSAPBPROT"/>
</dbReference>
<feature type="transmembrane region" description="Helical" evidence="7">
    <location>
        <begin position="41"/>
        <end position="62"/>
    </location>
</feature>
<evidence type="ECO:0000256" key="6">
    <source>
        <dbReference type="ARBA" id="ARBA00023136"/>
    </source>
</evidence>
<dbReference type="AlphaFoldDB" id="A0AAU9DE05"/>
<feature type="transmembrane region" description="Helical" evidence="7">
    <location>
        <begin position="12"/>
        <end position="35"/>
    </location>
</feature>
<organism evidence="9 10">
    <name type="scientific">Xylocopilactobacillus apicola</name>
    <dbReference type="NCBI Taxonomy" id="2932184"/>
    <lineage>
        <taxon>Bacteria</taxon>
        <taxon>Bacillati</taxon>
        <taxon>Bacillota</taxon>
        <taxon>Bacilli</taxon>
        <taxon>Lactobacillales</taxon>
        <taxon>Lactobacillaceae</taxon>
        <taxon>Xylocopilactobacillus</taxon>
    </lineage>
</organism>
<dbReference type="InterPro" id="IPR049177">
    <property type="entry name" value="MgtC_SapB_SrpB_YhiD_N"/>
</dbReference>
<dbReference type="PANTHER" id="PTHR33778">
    <property type="entry name" value="PROTEIN MGTC"/>
    <property type="match status" value="1"/>
</dbReference>
<dbReference type="Proteomes" id="UP001321861">
    <property type="component" value="Chromosome"/>
</dbReference>
<dbReference type="EMBL" id="AP026802">
    <property type="protein sequence ID" value="BDR59072.1"/>
    <property type="molecule type" value="Genomic_DNA"/>
</dbReference>
<sequence>MPELRTLKKVKFNLSIAEIVLRLFLAVICAGLIGFNRQQKNQFAGIRTHVLVCVGACIIALLQKKLVMRLSHFLFKIRSMRR</sequence>
<dbReference type="Pfam" id="PF02308">
    <property type="entry name" value="MgtC"/>
    <property type="match status" value="1"/>
</dbReference>
<evidence type="ECO:0000256" key="5">
    <source>
        <dbReference type="ARBA" id="ARBA00022989"/>
    </source>
</evidence>
<keyword evidence="6 7" id="KW-0472">Membrane</keyword>
<protein>
    <recommendedName>
        <fullName evidence="8">MgtC/SapB/SrpB/YhiD N-terminal domain-containing protein</fullName>
    </recommendedName>
</protein>
<evidence type="ECO:0000313" key="9">
    <source>
        <dbReference type="EMBL" id="BDR59072.1"/>
    </source>
</evidence>
<evidence type="ECO:0000256" key="2">
    <source>
        <dbReference type="ARBA" id="ARBA00009298"/>
    </source>
</evidence>
<keyword evidence="3" id="KW-1003">Cell membrane</keyword>
<feature type="domain" description="MgtC/SapB/SrpB/YhiD N-terminal" evidence="8">
    <location>
        <begin position="23"/>
        <end position="68"/>
    </location>
</feature>
<keyword evidence="10" id="KW-1185">Reference proteome</keyword>
<evidence type="ECO:0000259" key="8">
    <source>
        <dbReference type="Pfam" id="PF02308"/>
    </source>
</evidence>
<name>A0AAU9DE05_9LACO</name>
<evidence type="ECO:0000313" key="10">
    <source>
        <dbReference type="Proteomes" id="UP001321861"/>
    </source>
</evidence>
<accession>A0AAU9DE05</accession>
<dbReference type="KEGG" id="xap:XA3_15130"/>
<keyword evidence="5 7" id="KW-1133">Transmembrane helix</keyword>
<comment type="similarity">
    <text evidence="2">Belongs to the MgtC/SapB family.</text>
</comment>
<comment type="subcellular location">
    <subcellularLocation>
        <location evidence="1">Cell membrane</location>
        <topology evidence="1">Multi-pass membrane protein</topology>
    </subcellularLocation>
</comment>
<dbReference type="PANTHER" id="PTHR33778:SF1">
    <property type="entry name" value="MAGNESIUM TRANSPORTER YHID-RELATED"/>
    <property type="match status" value="1"/>
</dbReference>
<evidence type="ECO:0000256" key="1">
    <source>
        <dbReference type="ARBA" id="ARBA00004651"/>
    </source>
</evidence>
<evidence type="ECO:0000256" key="7">
    <source>
        <dbReference type="SAM" id="Phobius"/>
    </source>
</evidence>
<dbReference type="GO" id="GO:0005886">
    <property type="term" value="C:plasma membrane"/>
    <property type="evidence" value="ECO:0007669"/>
    <property type="project" value="UniProtKB-SubCell"/>
</dbReference>
<proteinExistence type="inferred from homology"/>
<evidence type="ECO:0000256" key="3">
    <source>
        <dbReference type="ARBA" id="ARBA00022475"/>
    </source>
</evidence>
<reference evidence="9 10" key="1">
    <citation type="journal article" date="2023" name="Microbiol. Spectr.">
        <title>Symbiosis of Carpenter Bees with Uncharacterized Lactic Acid Bacteria Showing NAD Auxotrophy.</title>
        <authorList>
            <person name="Kawasaki S."/>
            <person name="Ozawa K."/>
            <person name="Mori T."/>
            <person name="Yamamoto A."/>
            <person name="Ito M."/>
            <person name="Ohkuma M."/>
            <person name="Sakamoto M."/>
            <person name="Matsutani M."/>
        </authorList>
    </citation>
    <scope>NUCLEOTIDE SEQUENCE [LARGE SCALE GENOMIC DNA]</scope>
    <source>
        <strain evidence="9 10">XA3</strain>
    </source>
</reference>
<gene>
    <name evidence="9" type="ORF">XA3_15130</name>
</gene>
<dbReference type="InterPro" id="IPR003416">
    <property type="entry name" value="MgtC/SapB/SrpB/YhiD_fam"/>
</dbReference>
<keyword evidence="4 7" id="KW-0812">Transmembrane</keyword>